<comment type="function">
    <text evidence="5">Catalyzes the interconversion of L-alanine and D-alanine. May also act on other amino acids.</text>
</comment>
<dbReference type="Pfam" id="PF08245">
    <property type="entry name" value="Mur_ligase_M"/>
    <property type="match status" value="1"/>
</dbReference>
<dbReference type="SUPFAM" id="SSF50621">
    <property type="entry name" value="Alanine racemase C-terminal domain-like"/>
    <property type="match status" value="1"/>
</dbReference>
<gene>
    <name evidence="9" type="ORF">SAMN03080598_02937</name>
</gene>
<dbReference type="NCBIfam" id="TIGR00492">
    <property type="entry name" value="alr"/>
    <property type="match status" value="1"/>
</dbReference>
<keyword evidence="3 5" id="KW-0663">Pyridoxal phosphate</keyword>
<evidence type="ECO:0000256" key="7">
    <source>
        <dbReference type="PIRSR" id="PIRSR600821-52"/>
    </source>
</evidence>
<dbReference type="GO" id="GO:0005829">
    <property type="term" value="C:cytosol"/>
    <property type="evidence" value="ECO:0007669"/>
    <property type="project" value="TreeGrafter"/>
</dbReference>
<evidence type="ECO:0000256" key="6">
    <source>
        <dbReference type="PIRSR" id="PIRSR600821-50"/>
    </source>
</evidence>
<dbReference type="InterPro" id="IPR035911">
    <property type="entry name" value="MurE/MurF_N"/>
</dbReference>
<keyword evidence="9" id="KW-0436">Ligase</keyword>
<dbReference type="Pfam" id="PF00842">
    <property type="entry name" value="Ala_racemase_C"/>
    <property type="match status" value="1"/>
</dbReference>
<comment type="catalytic activity">
    <reaction evidence="1 5">
        <text>L-alanine = D-alanine</text>
        <dbReference type="Rhea" id="RHEA:20249"/>
        <dbReference type="ChEBI" id="CHEBI:57416"/>
        <dbReference type="ChEBI" id="CHEBI:57972"/>
        <dbReference type="EC" id="5.1.1.1"/>
    </reaction>
</comment>
<accession>A0A1H5YCD7</accession>
<dbReference type="SUPFAM" id="SSF51419">
    <property type="entry name" value="PLP-binding barrel"/>
    <property type="match status" value="1"/>
</dbReference>
<keyword evidence="4 5" id="KW-0413">Isomerase</keyword>
<evidence type="ECO:0000256" key="2">
    <source>
        <dbReference type="ARBA" id="ARBA00001933"/>
    </source>
</evidence>
<dbReference type="PRINTS" id="PR00992">
    <property type="entry name" value="ALARACEMASE"/>
</dbReference>
<dbReference type="GO" id="GO:0016881">
    <property type="term" value="F:acid-amino acid ligase activity"/>
    <property type="evidence" value="ECO:0007669"/>
    <property type="project" value="InterPro"/>
</dbReference>
<dbReference type="EC" id="5.1.1.1" evidence="5"/>
<dbReference type="Gene3D" id="3.20.20.10">
    <property type="entry name" value="Alanine racemase"/>
    <property type="match status" value="1"/>
</dbReference>
<feature type="domain" description="Alanine racemase C-terminal" evidence="8">
    <location>
        <begin position="696"/>
        <end position="820"/>
    </location>
</feature>
<evidence type="ECO:0000313" key="9">
    <source>
        <dbReference type="EMBL" id="SEG21723.1"/>
    </source>
</evidence>
<dbReference type="HAMAP" id="MF_01201">
    <property type="entry name" value="Ala_racemase"/>
    <property type="match status" value="1"/>
</dbReference>
<reference evidence="10" key="1">
    <citation type="submission" date="2016-10" db="EMBL/GenBank/DDBJ databases">
        <authorList>
            <person name="Varghese N."/>
            <person name="Submissions S."/>
        </authorList>
    </citation>
    <scope>NUCLEOTIDE SEQUENCE [LARGE SCALE GENOMIC DNA]</scope>
    <source>
        <strain evidence="10">DSM 17298</strain>
    </source>
</reference>
<dbReference type="GO" id="GO:0030632">
    <property type="term" value="P:D-alanine biosynthetic process"/>
    <property type="evidence" value="ECO:0007669"/>
    <property type="project" value="UniProtKB-UniRule"/>
</dbReference>
<dbReference type="SUPFAM" id="SSF63418">
    <property type="entry name" value="MurE/MurF N-terminal domain"/>
    <property type="match status" value="1"/>
</dbReference>
<dbReference type="InterPro" id="IPR011079">
    <property type="entry name" value="Ala_racemase_C"/>
</dbReference>
<dbReference type="InterPro" id="IPR029066">
    <property type="entry name" value="PLP-binding_barrel"/>
</dbReference>
<dbReference type="FunFam" id="3.20.20.10:FF:000002">
    <property type="entry name" value="Alanine racemase"/>
    <property type="match status" value="1"/>
</dbReference>
<dbReference type="PANTHER" id="PTHR30511">
    <property type="entry name" value="ALANINE RACEMASE"/>
    <property type="match status" value="1"/>
</dbReference>
<keyword evidence="10" id="KW-1185">Reference proteome</keyword>
<dbReference type="NCBIfam" id="NF008897">
    <property type="entry name" value="PRK11930.1"/>
    <property type="match status" value="1"/>
</dbReference>
<dbReference type="Pfam" id="PF01225">
    <property type="entry name" value="Mur_ligase"/>
    <property type="match status" value="1"/>
</dbReference>
<dbReference type="InterPro" id="IPR036565">
    <property type="entry name" value="Mur-like_cat_sf"/>
</dbReference>
<dbReference type="SUPFAM" id="SSF53244">
    <property type="entry name" value="MurD-like peptide ligases, peptide-binding domain"/>
    <property type="match status" value="1"/>
</dbReference>
<dbReference type="GO" id="GO:0008784">
    <property type="term" value="F:alanine racemase activity"/>
    <property type="evidence" value="ECO:0007669"/>
    <property type="project" value="UniProtKB-UniRule"/>
</dbReference>
<evidence type="ECO:0000256" key="4">
    <source>
        <dbReference type="ARBA" id="ARBA00023235"/>
    </source>
</evidence>
<dbReference type="EMBL" id="FNVR01000018">
    <property type="protein sequence ID" value="SEG21723.1"/>
    <property type="molecule type" value="Genomic_DNA"/>
</dbReference>
<dbReference type="InterPro" id="IPR036615">
    <property type="entry name" value="Mur_ligase_C_dom_sf"/>
</dbReference>
<evidence type="ECO:0000256" key="3">
    <source>
        <dbReference type="ARBA" id="ARBA00022898"/>
    </source>
</evidence>
<feature type="binding site" evidence="5 7">
    <location>
        <position position="766"/>
    </location>
    <ligand>
        <name>substrate</name>
    </ligand>
</feature>
<dbReference type="STRING" id="1120964.GCA_001313265_04486"/>
<dbReference type="Gene3D" id="3.40.1190.10">
    <property type="entry name" value="Mur-like, catalytic domain"/>
    <property type="match status" value="1"/>
</dbReference>
<dbReference type="SMART" id="SM01005">
    <property type="entry name" value="Ala_racemase_C"/>
    <property type="match status" value="1"/>
</dbReference>
<dbReference type="PANTHER" id="PTHR30511:SF0">
    <property type="entry name" value="ALANINE RACEMASE, CATABOLIC-RELATED"/>
    <property type="match status" value="1"/>
</dbReference>
<dbReference type="Proteomes" id="UP000236736">
    <property type="component" value="Unassembled WGS sequence"/>
</dbReference>
<feature type="active site" description="Proton acceptor; specific for L-alanine" evidence="5">
    <location>
        <position position="717"/>
    </location>
</feature>
<dbReference type="GO" id="GO:0030170">
    <property type="term" value="F:pyridoxal phosphate binding"/>
    <property type="evidence" value="ECO:0007669"/>
    <property type="project" value="UniProtKB-UniRule"/>
</dbReference>
<dbReference type="InterPro" id="IPR000821">
    <property type="entry name" value="Ala_racemase"/>
</dbReference>
<dbReference type="Gene3D" id="3.90.190.20">
    <property type="entry name" value="Mur ligase, C-terminal domain"/>
    <property type="match status" value="1"/>
</dbReference>
<dbReference type="Pfam" id="PF01168">
    <property type="entry name" value="Ala_racemase_N"/>
    <property type="match status" value="1"/>
</dbReference>
<dbReference type="InterPro" id="IPR009006">
    <property type="entry name" value="Ala_racemase/Decarboxylase_C"/>
</dbReference>
<dbReference type="SUPFAM" id="SSF53623">
    <property type="entry name" value="MurD-like peptide ligases, catalytic domain"/>
    <property type="match status" value="1"/>
</dbReference>
<dbReference type="Gene3D" id="2.40.37.10">
    <property type="entry name" value="Lyase, Ornithine Decarboxylase, Chain A, domain 1"/>
    <property type="match status" value="1"/>
</dbReference>
<dbReference type="OrthoDB" id="9801978at2"/>
<evidence type="ECO:0000313" key="10">
    <source>
        <dbReference type="Proteomes" id="UP000236736"/>
    </source>
</evidence>
<feature type="modified residue" description="N6-(pyridoxal phosphate)lysine" evidence="5 6">
    <location>
        <position position="492"/>
    </location>
</feature>
<protein>
    <recommendedName>
        <fullName evidence="5">Alanine racemase</fullName>
        <ecNumber evidence="5">5.1.1.1</ecNumber>
    </recommendedName>
</protein>
<comment type="cofactor">
    <cofactor evidence="2 5 6">
        <name>pyridoxal 5'-phosphate</name>
        <dbReference type="ChEBI" id="CHEBI:597326"/>
    </cofactor>
</comment>
<dbReference type="InterPro" id="IPR001608">
    <property type="entry name" value="Ala_racemase_N"/>
</dbReference>
<dbReference type="InterPro" id="IPR013221">
    <property type="entry name" value="Mur_ligase_cen"/>
</dbReference>
<sequence>MLTALSIAQLEEITKGKVLGKGFLGTIAQISIDSRQIIQPEQSLFVALRGAKADGADYIPGLILEGVRVFLVHHDWRSDSELLTKATFIQVKDTREGLQAIAAFERRQFVKPILGITGSNGKTIVKEWLGQILSESFTVAKSPKSYNSQVGVPLSIFGIQSYHQVAILEAGISKKGEMETLAQMIQPDLGIFTNIGTAHEEGFSGIGEKIREKLQLFSKTKLLIYCKDQPLVSKEIEASFSAEKLISWSENPGSDFSVSVKNQDTRSKIILVNKLLSTYTFQVPFTHSASIENITHVIIAALTLGQDATAIQEGLNHLKPVDMRLTLKPGLNDSLIIDDTYNNDIAGLKVALEFLSLQRPKRSKILIISDLLQQGFPEKVYAEVAELINSYDLDQIIGVGNEVVRLRDFFPRKFEAYPSTESLLQSINPDTFENDLILITGARPFAFERIVNKLQQRIHGTTLEINLNALTHNFNFFKQLLKPQTKMMVMVKAFAYGGGAAEIANHLQTMGTDYLAVAFSDEGVTLRKQGIRLPIMVLNPVEESFDLLREYRLEPVVFSPEFFRKLGNYAKNQQVEVSIHLDLDTGMHRLGFEKQHLNALKSLIKDFPELKIASIYTHLVGADEQEHEAFSLEQLRLFTEMKTEIESILDYRPLIHALNSAGIVRYPDFQMDMVRLGIGLYGVEVTGKFDANLKSVSTLKTTISQVKTLPPGATVGYSRKGQLPQGGKIATLAIGYADGYDRRFSGGKGYVLINGKKAPVIGNVCMDMTMVDVSEIDAKVGDEAVIYGEQISLNELADQIGTIPYELLTNISARVKRVYYLD</sequence>
<dbReference type="Gene3D" id="3.40.1390.10">
    <property type="entry name" value="MurE/MurF, N-terminal domain"/>
    <property type="match status" value="1"/>
</dbReference>
<dbReference type="RefSeq" id="WP_103925574.1">
    <property type="nucleotide sequence ID" value="NZ_FNVR01000018.1"/>
</dbReference>
<evidence type="ECO:0000259" key="8">
    <source>
        <dbReference type="SMART" id="SM01005"/>
    </source>
</evidence>
<evidence type="ECO:0000256" key="5">
    <source>
        <dbReference type="HAMAP-Rule" id="MF_01201"/>
    </source>
</evidence>
<evidence type="ECO:0000256" key="1">
    <source>
        <dbReference type="ARBA" id="ARBA00000316"/>
    </source>
</evidence>
<dbReference type="CDD" id="cd00430">
    <property type="entry name" value="PLPDE_III_AR"/>
    <property type="match status" value="1"/>
</dbReference>
<dbReference type="UniPathway" id="UPA00042">
    <property type="reaction ID" value="UER00497"/>
</dbReference>
<comment type="similarity">
    <text evidence="5">Belongs to the alanine racemase family.</text>
</comment>
<dbReference type="AlphaFoldDB" id="A0A1H5YCD7"/>
<organism evidence="9 10">
    <name type="scientific">Algoriphagus boritolerans DSM 17298 = JCM 18970</name>
    <dbReference type="NCBI Taxonomy" id="1120964"/>
    <lineage>
        <taxon>Bacteria</taxon>
        <taxon>Pseudomonadati</taxon>
        <taxon>Bacteroidota</taxon>
        <taxon>Cytophagia</taxon>
        <taxon>Cytophagales</taxon>
        <taxon>Cyclobacteriaceae</taxon>
        <taxon>Algoriphagus</taxon>
    </lineage>
</organism>
<dbReference type="InterPro" id="IPR000713">
    <property type="entry name" value="Mur_ligase_N"/>
</dbReference>
<name>A0A1H5YCD7_9BACT</name>
<proteinExistence type="inferred from homology"/>
<feature type="binding site" evidence="5 7">
    <location>
        <position position="589"/>
    </location>
    <ligand>
        <name>substrate</name>
    </ligand>
</feature>
<feature type="active site" description="Proton acceptor; specific for D-alanine" evidence="5">
    <location>
        <position position="492"/>
    </location>
</feature>
<dbReference type="GO" id="GO:0005524">
    <property type="term" value="F:ATP binding"/>
    <property type="evidence" value="ECO:0007669"/>
    <property type="project" value="InterPro"/>
</dbReference>
<comment type="pathway">
    <text evidence="5">Amino-acid biosynthesis; D-alanine biosynthesis; D-alanine from L-alanine: step 1/1.</text>
</comment>